<dbReference type="EMBL" id="GHES01000656">
    <property type="protein sequence ID" value="MPA31215.1"/>
    <property type="molecule type" value="Transcribed_RNA"/>
</dbReference>
<dbReference type="PANTHER" id="PTHR47067">
    <property type="entry name" value="TPX2 (TARGETING PROTEIN FOR XKLP2) PROTEIN FAMILY-RELATED"/>
    <property type="match status" value="1"/>
</dbReference>
<feature type="region of interest" description="Disordered" evidence="1">
    <location>
        <begin position="345"/>
        <end position="383"/>
    </location>
</feature>
<gene>
    <name evidence="3" type="ORF">Din_000656</name>
</gene>
<feature type="compositionally biased region" description="Polar residues" evidence="1">
    <location>
        <begin position="253"/>
        <end position="267"/>
    </location>
</feature>
<evidence type="ECO:0000256" key="1">
    <source>
        <dbReference type="SAM" id="MobiDB-lite"/>
    </source>
</evidence>
<feature type="compositionally biased region" description="Basic and acidic residues" evidence="1">
    <location>
        <begin position="240"/>
        <end position="250"/>
    </location>
</feature>
<evidence type="ECO:0000256" key="2">
    <source>
        <dbReference type="SAM" id="SignalP"/>
    </source>
</evidence>
<dbReference type="AlphaFoldDB" id="A0A5B6YI06"/>
<feature type="chain" id="PRO_5023072484" evidence="2">
    <location>
        <begin position="19"/>
        <end position="698"/>
    </location>
</feature>
<feature type="compositionally biased region" description="Basic and acidic residues" evidence="1">
    <location>
        <begin position="129"/>
        <end position="141"/>
    </location>
</feature>
<sequence>MESSRRLGMCCLLKLIMAGLIEKPSCLEAHSIHSGSISFGRFENEPLFWERRSSFLHNSHLEEVERYSKPGSVNQKKEYFEVFFRKKVLLQQPSSQWQSWVESQTSEKDAPNHMSCVEKPDLAVNSHPAYRDESPNHHGENEVMGSGSDDEKISSGGVQVEPNLTIADTRLKDNIQHAEAGGVYESQVGRITPLIEDGIEVDVEHKYFDEAENVVGLPGSTKLPAECHTARKVNNPSLKKSQEKSLKAKAEMGTSNPKMQTSVTLGQSRKKNSSEASKHVARHPIRLEKENSPPSKTEKQSLQKIPTVTSSLPRTLKLKAKDEIGTLNPEVQTPVTLGQIRRKISSEASKHVARHPSRLEKENSLKSKSEKQSLQKIPTVTSSQPRTLNLKDHEDLKVRQKHQLISQNVKQTRKTGTSLPTSVLKKGESRICQSTNRPKPTLNSTEKTVKPSLATINLKSNGKERKEKEEEKEAGIKQLRKSLDLETTLTPSFCHKNVLKGSGGKKAVAHSVESTKLKCKSSSPVSRTVGATTQTQPIASLARCSTSSTIGQHNPQSLKRSEALRNDGKELDTNGHDLCPFQAVSTKLQCKSSSPTSRTAGATTQTQLVKSIDDRCSSTIRHHTPQAEKRSEALKKNREKGRDAIFQKQGGSKSNEAKKVETKNRSMIGRLGRSSGEMVRKVMQGGVGGILAVRVQVA</sequence>
<protein>
    <submittedName>
        <fullName evidence="3">Putative E3 ubiquitin-protein ligase RBBP6-like isoform X1</fullName>
    </submittedName>
</protein>
<feature type="compositionally biased region" description="Basic and acidic residues" evidence="1">
    <location>
        <begin position="655"/>
        <end position="664"/>
    </location>
</feature>
<feature type="compositionally biased region" description="Basic and acidic residues" evidence="1">
    <location>
        <begin position="285"/>
        <end position="301"/>
    </location>
</feature>
<organism evidence="3">
    <name type="scientific">Davidia involucrata</name>
    <name type="common">Dove tree</name>
    <dbReference type="NCBI Taxonomy" id="16924"/>
    <lineage>
        <taxon>Eukaryota</taxon>
        <taxon>Viridiplantae</taxon>
        <taxon>Streptophyta</taxon>
        <taxon>Embryophyta</taxon>
        <taxon>Tracheophyta</taxon>
        <taxon>Spermatophyta</taxon>
        <taxon>Magnoliopsida</taxon>
        <taxon>eudicotyledons</taxon>
        <taxon>Gunneridae</taxon>
        <taxon>Pentapetalae</taxon>
        <taxon>asterids</taxon>
        <taxon>Cornales</taxon>
        <taxon>Nyssaceae</taxon>
        <taxon>Davidia</taxon>
    </lineage>
</organism>
<feature type="compositionally biased region" description="Polar residues" evidence="1">
    <location>
        <begin position="407"/>
        <end position="421"/>
    </location>
</feature>
<feature type="region of interest" description="Disordered" evidence="1">
    <location>
        <begin position="407"/>
        <end position="447"/>
    </location>
</feature>
<dbReference type="InterPro" id="IPR044216">
    <property type="entry name" value="WDL7"/>
</dbReference>
<feature type="region of interest" description="Disordered" evidence="1">
    <location>
        <begin position="643"/>
        <end position="665"/>
    </location>
</feature>
<feature type="compositionally biased region" description="Basic and acidic residues" evidence="1">
    <location>
        <begin position="357"/>
        <end position="373"/>
    </location>
</feature>
<feature type="region of interest" description="Disordered" evidence="1">
    <location>
        <begin position="233"/>
        <end position="305"/>
    </location>
</feature>
<accession>A0A5B6YI06</accession>
<feature type="compositionally biased region" description="Polar residues" evidence="1">
    <location>
        <begin position="431"/>
        <end position="446"/>
    </location>
</feature>
<name>A0A5B6YI06_DAVIN</name>
<proteinExistence type="predicted"/>
<reference evidence="3" key="1">
    <citation type="submission" date="2019-08" db="EMBL/GenBank/DDBJ databases">
        <title>Reference gene set and small RNA set construction with multiple tissues from Davidia involucrata Baill.</title>
        <authorList>
            <person name="Yang H."/>
            <person name="Zhou C."/>
            <person name="Li G."/>
            <person name="Wang J."/>
            <person name="Gao P."/>
            <person name="Wang M."/>
            <person name="Wang R."/>
            <person name="Zhao Y."/>
        </authorList>
    </citation>
    <scope>NUCLEOTIDE SEQUENCE</scope>
    <source>
        <tissue evidence="3">Mixed with DoveR01_LX</tissue>
    </source>
</reference>
<feature type="region of interest" description="Disordered" evidence="1">
    <location>
        <begin position="126"/>
        <end position="156"/>
    </location>
</feature>
<feature type="signal peptide" evidence="2">
    <location>
        <begin position="1"/>
        <end position="18"/>
    </location>
</feature>
<dbReference type="PANTHER" id="PTHR47067:SF6">
    <property type="entry name" value="PROTEIN WVD2-LIKE 7"/>
    <property type="match status" value="1"/>
</dbReference>
<keyword evidence="2" id="KW-0732">Signal</keyword>
<evidence type="ECO:0000313" key="3">
    <source>
        <dbReference type="EMBL" id="MPA31215.1"/>
    </source>
</evidence>